<keyword evidence="2 5" id="KW-0812">Transmembrane</keyword>
<evidence type="ECO:0000256" key="1">
    <source>
        <dbReference type="ARBA" id="ARBA00004141"/>
    </source>
</evidence>
<keyword evidence="4 5" id="KW-0472">Membrane</keyword>
<dbReference type="InterPro" id="IPR007568">
    <property type="entry name" value="RTA1"/>
</dbReference>
<dbReference type="EMBL" id="JAWDJX010000016">
    <property type="protein sequence ID" value="KAK3053320.1"/>
    <property type="molecule type" value="Genomic_DNA"/>
</dbReference>
<evidence type="ECO:0000313" key="7">
    <source>
        <dbReference type="Proteomes" id="UP001271007"/>
    </source>
</evidence>
<feature type="transmembrane region" description="Helical" evidence="5">
    <location>
        <begin position="140"/>
        <end position="160"/>
    </location>
</feature>
<keyword evidence="3 5" id="KW-1133">Transmembrane helix</keyword>
<dbReference type="Proteomes" id="UP001271007">
    <property type="component" value="Unassembled WGS sequence"/>
</dbReference>
<evidence type="ECO:0000256" key="3">
    <source>
        <dbReference type="ARBA" id="ARBA00022989"/>
    </source>
</evidence>
<keyword evidence="7" id="KW-1185">Reference proteome</keyword>
<evidence type="ECO:0000256" key="5">
    <source>
        <dbReference type="SAM" id="Phobius"/>
    </source>
</evidence>
<dbReference type="PANTHER" id="PTHR31465">
    <property type="entry name" value="PROTEIN RTA1-RELATED"/>
    <property type="match status" value="1"/>
</dbReference>
<feature type="transmembrane region" description="Helical" evidence="5">
    <location>
        <begin position="37"/>
        <end position="57"/>
    </location>
</feature>
<comment type="subcellular location">
    <subcellularLocation>
        <location evidence="1">Membrane</location>
        <topology evidence="1">Multi-pass membrane protein</topology>
    </subcellularLocation>
</comment>
<sequence>MTIDPYANCNFSLNTTEFCTLDTCCLAQSSFLYIPNYGANMFFAVFFALFIIPHIGLGIWFRTWGFMVGMVIGLILEVLGYVSRVQLHDNPFANNPFLLYLIAVTIAPVFLTAAIYLCLTRMMVLQGEHLARVKPRTIAIVFMTSDFLSLVLQSIGGAMADTADNPADSQTGINVMIAGLFLQAISIAAFIGVFMDFWWKCRKGQLDMSPDKQRIRQTGIYKIFSWSLLLAALVVLIRSIFRVIELWQGFEGELWNNETDFLILDGLMIAIAIICLTAMHPGFAFGRSMWQAANWTFKTKKGAQVEMKSLHSQSESQTNVMSRFAMTYVRRYRPYCPSGENLLKYRFTVR</sequence>
<reference evidence="6" key="1">
    <citation type="submission" date="2023-04" db="EMBL/GenBank/DDBJ databases">
        <title>Black Yeasts Isolated from many extreme environments.</title>
        <authorList>
            <person name="Coleine C."/>
            <person name="Stajich J.E."/>
            <person name="Selbmann L."/>
        </authorList>
    </citation>
    <scope>NUCLEOTIDE SEQUENCE</scope>
    <source>
        <strain evidence="6">CCFEE 5312</strain>
    </source>
</reference>
<comment type="caution">
    <text evidence="6">The sequence shown here is derived from an EMBL/GenBank/DDBJ whole genome shotgun (WGS) entry which is preliminary data.</text>
</comment>
<organism evidence="6 7">
    <name type="scientific">Extremus antarcticus</name>
    <dbReference type="NCBI Taxonomy" id="702011"/>
    <lineage>
        <taxon>Eukaryota</taxon>
        <taxon>Fungi</taxon>
        <taxon>Dikarya</taxon>
        <taxon>Ascomycota</taxon>
        <taxon>Pezizomycotina</taxon>
        <taxon>Dothideomycetes</taxon>
        <taxon>Dothideomycetidae</taxon>
        <taxon>Mycosphaerellales</taxon>
        <taxon>Extremaceae</taxon>
        <taxon>Extremus</taxon>
    </lineage>
</organism>
<dbReference type="PANTHER" id="PTHR31465:SF9">
    <property type="entry name" value="SPHINGOID LONG-CHAIN BASE TRANSPORTER RSB1"/>
    <property type="match status" value="1"/>
</dbReference>
<dbReference type="AlphaFoldDB" id="A0AAJ0DMY4"/>
<evidence type="ECO:0000313" key="6">
    <source>
        <dbReference type="EMBL" id="KAK3053320.1"/>
    </source>
</evidence>
<evidence type="ECO:0000256" key="4">
    <source>
        <dbReference type="ARBA" id="ARBA00023136"/>
    </source>
</evidence>
<feature type="transmembrane region" description="Helical" evidence="5">
    <location>
        <begin position="261"/>
        <end position="279"/>
    </location>
</feature>
<evidence type="ECO:0000256" key="2">
    <source>
        <dbReference type="ARBA" id="ARBA00022692"/>
    </source>
</evidence>
<feature type="transmembrane region" description="Helical" evidence="5">
    <location>
        <begin position="64"/>
        <end position="82"/>
    </location>
</feature>
<gene>
    <name evidence="6" type="primary">RSB1</name>
    <name evidence="6" type="ORF">LTR09_005489</name>
</gene>
<dbReference type="GO" id="GO:0005886">
    <property type="term" value="C:plasma membrane"/>
    <property type="evidence" value="ECO:0007669"/>
    <property type="project" value="TreeGrafter"/>
</dbReference>
<feature type="transmembrane region" description="Helical" evidence="5">
    <location>
        <begin position="172"/>
        <end position="199"/>
    </location>
</feature>
<name>A0AAJ0DMY4_9PEZI</name>
<feature type="transmembrane region" description="Helical" evidence="5">
    <location>
        <begin position="97"/>
        <end position="119"/>
    </location>
</feature>
<accession>A0AAJ0DMY4</accession>
<protein>
    <submittedName>
        <fullName evidence="6">Phospholipid-translocating ATPase rsb1</fullName>
    </submittedName>
</protein>
<dbReference type="GO" id="GO:0000324">
    <property type="term" value="C:fungal-type vacuole"/>
    <property type="evidence" value="ECO:0007669"/>
    <property type="project" value="TreeGrafter"/>
</dbReference>
<dbReference type="Pfam" id="PF04479">
    <property type="entry name" value="RTA1"/>
    <property type="match status" value="1"/>
</dbReference>
<feature type="transmembrane region" description="Helical" evidence="5">
    <location>
        <begin position="220"/>
        <end position="241"/>
    </location>
</feature>
<proteinExistence type="predicted"/>